<dbReference type="KEGG" id="ngr:NAEGRDRAFT_52262"/>
<dbReference type="Proteomes" id="UP000006671">
    <property type="component" value="Unassembled WGS sequence"/>
</dbReference>
<feature type="domain" description="F-box" evidence="2">
    <location>
        <begin position="53"/>
        <end position="93"/>
    </location>
</feature>
<accession>D2VU48</accession>
<dbReference type="SMART" id="SM00256">
    <property type="entry name" value="FBOX"/>
    <property type="match status" value="1"/>
</dbReference>
<dbReference type="RefSeq" id="XP_002672370.1">
    <property type="nucleotide sequence ID" value="XM_002672324.1"/>
</dbReference>
<sequence length="274" mass="32138">MSESDSSCSSDSDDYSYEQEKTTKRKYVFKHEYSYYKKSKKEYLGMQTLLGSQPDEIIEQILNFMNYKSSIQASSVSQQFRRAWKQTPHGIVYTMVIQLNYSFKKHSYSLDDKVDCRKFTKEIVLGVMDQYKREKKNLFHLRKADRLISELRKTKKQSENFSNAISKITGFDYERTSKMDYGTLVCKAAGFEIEFGELGMVRFWGWDPYSKYEEGSSYHGISAELKGLELTNEEWDIIIGQASDYIDSCQEFEDFDYYDDMGKSVFTGHELEIP</sequence>
<evidence type="ECO:0000256" key="1">
    <source>
        <dbReference type="SAM" id="MobiDB-lite"/>
    </source>
</evidence>
<gene>
    <name evidence="3" type="ORF">NAEGRDRAFT_52262</name>
</gene>
<proteinExistence type="predicted"/>
<reference evidence="3 4" key="1">
    <citation type="journal article" date="2010" name="Cell">
        <title>The genome of Naegleria gruberi illuminates early eukaryotic versatility.</title>
        <authorList>
            <person name="Fritz-Laylin L.K."/>
            <person name="Prochnik S.E."/>
            <person name="Ginger M.L."/>
            <person name="Dacks J.B."/>
            <person name="Carpenter M.L."/>
            <person name="Field M.C."/>
            <person name="Kuo A."/>
            <person name="Paredez A."/>
            <person name="Chapman J."/>
            <person name="Pham J."/>
            <person name="Shu S."/>
            <person name="Neupane R."/>
            <person name="Cipriano M."/>
            <person name="Mancuso J."/>
            <person name="Tu H."/>
            <person name="Salamov A."/>
            <person name="Lindquist E."/>
            <person name="Shapiro H."/>
            <person name="Lucas S."/>
            <person name="Grigoriev I.V."/>
            <person name="Cande W.Z."/>
            <person name="Fulton C."/>
            <person name="Rokhsar D.S."/>
            <person name="Dawson S.C."/>
        </authorList>
    </citation>
    <scope>NUCLEOTIDE SEQUENCE [LARGE SCALE GENOMIC DNA]</scope>
    <source>
        <strain evidence="3 4">NEG-M</strain>
    </source>
</reference>
<evidence type="ECO:0000313" key="4">
    <source>
        <dbReference type="Proteomes" id="UP000006671"/>
    </source>
</evidence>
<dbReference type="SUPFAM" id="SSF81383">
    <property type="entry name" value="F-box domain"/>
    <property type="match status" value="1"/>
</dbReference>
<keyword evidence="4" id="KW-1185">Reference proteome</keyword>
<feature type="region of interest" description="Disordered" evidence="1">
    <location>
        <begin position="1"/>
        <end position="20"/>
    </location>
</feature>
<dbReference type="Pfam" id="PF00646">
    <property type="entry name" value="F-box"/>
    <property type="match status" value="1"/>
</dbReference>
<dbReference type="VEuPathDB" id="AmoebaDB:NAEGRDRAFT_52262"/>
<dbReference type="InterPro" id="IPR001810">
    <property type="entry name" value="F-box_dom"/>
</dbReference>
<evidence type="ECO:0000259" key="2">
    <source>
        <dbReference type="SMART" id="SM00256"/>
    </source>
</evidence>
<dbReference type="InterPro" id="IPR036047">
    <property type="entry name" value="F-box-like_dom_sf"/>
</dbReference>
<dbReference type="OrthoDB" id="976179at2759"/>
<dbReference type="AlphaFoldDB" id="D2VU48"/>
<organism evidence="4">
    <name type="scientific">Naegleria gruberi</name>
    <name type="common">Amoeba</name>
    <dbReference type="NCBI Taxonomy" id="5762"/>
    <lineage>
        <taxon>Eukaryota</taxon>
        <taxon>Discoba</taxon>
        <taxon>Heterolobosea</taxon>
        <taxon>Tetramitia</taxon>
        <taxon>Eutetramitia</taxon>
        <taxon>Vahlkampfiidae</taxon>
        <taxon>Naegleria</taxon>
    </lineage>
</organism>
<dbReference type="EMBL" id="GG738898">
    <property type="protein sequence ID" value="EFC39626.1"/>
    <property type="molecule type" value="Genomic_DNA"/>
</dbReference>
<evidence type="ECO:0000313" key="3">
    <source>
        <dbReference type="EMBL" id="EFC39626.1"/>
    </source>
</evidence>
<name>D2VU48_NAEGR</name>
<dbReference type="InParanoid" id="D2VU48"/>
<feature type="compositionally biased region" description="Low complexity" evidence="1">
    <location>
        <begin position="1"/>
        <end position="10"/>
    </location>
</feature>
<dbReference type="GeneID" id="8855793"/>
<protein>
    <submittedName>
        <fullName evidence="3">FBOX domain-containing protein</fullName>
    </submittedName>
</protein>